<gene>
    <name evidence="2" type="ORF">E2562_025194</name>
</gene>
<evidence type="ECO:0000256" key="1">
    <source>
        <dbReference type="SAM" id="Phobius"/>
    </source>
</evidence>
<dbReference type="EMBL" id="SPHZ02000005">
    <property type="protein sequence ID" value="KAF0918614.1"/>
    <property type="molecule type" value="Genomic_DNA"/>
</dbReference>
<comment type="caution">
    <text evidence="2">The sequence shown here is derived from an EMBL/GenBank/DDBJ whole genome shotgun (WGS) entry which is preliminary data.</text>
</comment>
<feature type="transmembrane region" description="Helical" evidence="1">
    <location>
        <begin position="12"/>
        <end position="34"/>
    </location>
</feature>
<organism evidence="2 3">
    <name type="scientific">Oryza meyeriana var. granulata</name>
    <dbReference type="NCBI Taxonomy" id="110450"/>
    <lineage>
        <taxon>Eukaryota</taxon>
        <taxon>Viridiplantae</taxon>
        <taxon>Streptophyta</taxon>
        <taxon>Embryophyta</taxon>
        <taxon>Tracheophyta</taxon>
        <taxon>Spermatophyta</taxon>
        <taxon>Magnoliopsida</taxon>
        <taxon>Liliopsida</taxon>
        <taxon>Poales</taxon>
        <taxon>Poaceae</taxon>
        <taxon>BOP clade</taxon>
        <taxon>Oryzoideae</taxon>
        <taxon>Oryzeae</taxon>
        <taxon>Oryzinae</taxon>
        <taxon>Oryza</taxon>
        <taxon>Oryza meyeriana</taxon>
    </lineage>
</organism>
<keyword evidence="1" id="KW-0812">Transmembrane</keyword>
<name>A0A6G1E2H5_9ORYZ</name>
<sequence>MSQPLRNAFDTTYIVPLWLYLLALFILTIFAFVVTNRGAGWVVTGRGYKEIWAKIRGCLQDGKVCEKLGARHETLNTNLSPVQDAVPLQQQKWIHLVLIQQSTRCM</sequence>
<keyword evidence="1" id="KW-0472">Membrane</keyword>
<keyword evidence="3" id="KW-1185">Reference proteome</keyword>
<dbReference type="Proteomes" id="UP000479710">
    <property type="component" value="Unassembled WGS sequence"/>
</dbReference>
<evidence type="ECO:0000313" key="3">
    <source>
        <dbReference type="Proteomes" id="UP000479710"/>
    </source>
</evidence>
<reference evidence="2 3" key="1">
    <citation type="submission" date="2019-11" db="EMBL/GenBank/DDBJ databases">
        <title>Whole genome sequence of Oryza granulata.</title>
        <authorList>
            <person name="Li W."/>
        </authorList>
    </citation>
    <scope>NUCLEOTIDE SEQUENCE [LARGE SCALE GENOMIC DNA]</scope>
    <source>
        <strain evidence="3">cv. Menghai</strain>
        <tissue evidence="2">Leaf</tissue>
    </source>
</reference>
<evidence type="ECO:0000313" key="2">
    <source>
        <dbReference type="EMBL" id="KAF0918614.1"/>
    </source>
</evidence>
<dbReference type="OrthoDB" id="1892640at2759"/>
<protein>
    <submittedName>
        <fullName evidence="2">Uncharacterized protein</fullName>
    </submittedName>
</protein>
<keyword evidence="1" id="KW-1133">Transmembrane helix</keyword>
<accession>A0A6G1E2H5</accession>
<dbReference type="AlphaFoldDB" id="A0A6G1E2H5"/>
<proteinExistence type="predicted"/>